<dbReference type="PANTHER" id="PTHR31948:SF140">
    <property type="entry name" value="ZINC-FINGER HOMEODOMAIN PROTEIN 2"/>
    <property type="match status" value="1"/>
</dbReference>
<keyword evidence="7" id="KW-1185">Reference proteome</keyword>
<organism evidence="6 7">
    <name type="scientific">Aquilegia coerulea</name>
    <name type="common">Rocky mountain columbine</name>
    <dbReference type="NCBI Taxonomy" id="218851"/>
    <lineage>
        <taxon>Eukaryota</taxon>
        <taxon>Viridiplantae</taxon>
        <taxon>Streptophyta</taxon>
        <taxon>Embryophyta</taxon>
        <taxon>Tracheophyta</taxon>
        <taxon>Spermatophyta</taxon>
        <taxon>Magnoliopsida</taxon>
        <taxon>Ranunculales</taxon>
        <taxon>Ranunculaceae</taxon>
        <taxon>Thalictroideae</taxon>
        <taxon>Aquilegia</taxon>
    </lineage>
</organism>
<dbReference type="GO" id="GO:0000976">
    <property type="term" value="F:transcription cis-regulatory region binding"/>
    <property type="evidence" value="ECO:0007669"/>
    <property type="project" value="TreeGrafter"/>
</dbReference>
<evidence type="ECO:0000256" key="1">
    <source>
        <dbReference type="ARBA" id="ARBA00022723"/>
    </source>
</evidence>
<dbReference type="NCBIfam" id="TIGR01566">
    <property type="entry name" value="ZF_HD_prot_N"/>
    <property type="match status" value="1"/>
</dbReference>
<dbReference type="Proteomes" id="UP000230069">
    <property type="component" value="Unassembled WGS sequence"/>
</dbReference>
<dbReference type="GO" id="GO:0005634">
    <property type="term" value="C:nucleus"/>
    <property type="evidence" value="ECO:0007669"/>
    <property type="project" value="TreeGrafter"/>
</dbReference>
<dbReference type="PANTHER" id="PTHR31948">
    <property type="entry name" value="ZINC-FINGER HOMEODOMAIN PROTEIN 2"/>
    <property type="match status" value="1"/>
</dbReference>
<gene>
    <name evidence="6" type="ORF">AQUCO_05500122v1</name>
</gene>
<protein>
    <recommendedName>
        <fullName evidence="5">ZF-HD dimerization-type domain-containing protein</fullName>
    </recommendedName>
</protein>
<dbReference type="Pfam" id="PF04770">
    <property type="entry name" value="ZF-HD_dimer"/>
    <property type="match status" value="1"/>
</dbReference>
<dbReference type="STRING" id="218851.A0A2G5CH53"/>
<keyword evidence="2" id="KW-0863">Zinc-finger</keyword>
<evidence type="ECO:0000256" key="4">
    <source>
        <dbReference type="SAM" id="MobiDB-lite"/>
    </source>
</evidence>
<keyword evidence="1" id="KW-0479">Metal-binding</keyword>
<accession>A0A2G5CH53</accession>
<dbReference type="PROSITE" id="PS51523">
    <property type="entry name" value="ZF_HD_DIMER"/>
    <property type="match status" value="1"/>
</dbReference>
<dbReference type="OrthoDB" id="682018at2759"/>
<evidence type="ECO:0000256" key="3">
    <source>
        <dbReference type="ARBA" id="ARBA00022833"/>
    </source>
</evidence>
<evidence type="ECO:0000313" key="7">
    <source>
        <dbReference type="Proteomes" id="UP000230069"/>
    </source>
</evidence>
<dbReference type="GO" id="GO:0003700">
    <property type="term" value="F:DNA-binding transcription factor activity"/>
    <property type="evidence" value="ECO:0007669"/>
    <property type="project" value="TreeGrafter"/>
</dbReference>
<name>A0A2G5CH53_AQUCA</name>
<dbReference type="InterPro" id="IPR006456">
    <property type="entry name" value="ZF_HD_homeobox_Cys/His_dimer"/>
</dbReference>
<dbReference type="InParanoid" id="A0A2G5CH53"/>
<feature type="domain" description="ZF-HD dimerization-type" evidence="5">
    <location>
        <begin position="10"/>
        <end position="55"/>
    </location>
</feature>
<sequence length="96" mass="10858">MESASNLMQYKECLRNHTVHMALYIVDGCQVFMNGRIDQLLCQGCGCHRNFHRKVEVDNHVNVNGRRHVSSSQVQSMPGAGQGSVTKHKMEQTDEN</sequence>
<evidence type="ECO:0000259" key="5">
    <source>
        <dbReference type="PROSITE" id="PS51523"/>
    </source>
</evidence>
<dbReference type="EMBL" id="KZ305072">
    <property type="protein sequence ID" value="PIA30589.1"/>
    <property type="molecule type" value="Genomic_DNA"/>
</dbReference>
<keyword evidence="3" id="KW-0862">Zinc</keyword>
<evidence type="ECO:0000256" key="2">
    <source>
        <dbReference type="ARBA" id="ARBA00022771"/>
    </source>
</evidence>
<dbReference type="GO" id="GO:0050793">
    <property type="term" value="P:regulation of developmental process"/>
    <property type="evidence" value="ECO:0007669"/>
    <property type="project" value="TreeGrafter"/>
</dbReference>
<feature type="region of interest" description="Disordered" evidence="4">
    <location>
        <begin position="67"/>
        <end position="96"/>
    </location>
</feature>
<reference evidence="6 7" key="1">
    <citation type="submission" date="2017-09" db="EMBL/GenBank/DDBJ databases">
        <title>WGS assembly of Aquilegia coerulea Goldsmith.</title>
        <authorList>
            <person name="Hodges S."/>
            <person name="Kramer E."/>
            <person name="Nordborg M."/>
            <person name="Tomkins J."/>
            <person name="Borevitz J."/>
            <person name="Derieg N."/>
            <person name="Yan J."/>
            <person name="Mihaltcheva S."/>
            <person name="Hayes R.D."/>
            <person name="Rokhsar D."/>
        </authorList>
    </citation>
    <scope>NUCLEOTIDE SEQUENCE [LARGE SCALE GENOMIC DNA]</scope>
    <source>
        <strain evidence="7">cv. Goldsmith</strain>
    </source>
</reference>
<proteinExistence type="predicted"/>
<dbReference type="GO" id="GO:0008270">
    <property type="term" value="F:zinc ion binding"/>
    <property type="evidence" value="ECO:0007669"/>
    <property type="project" value="UniProtKB-KW"/>
</dbReference>
<evidence type="ECO:0000313" key="6">
    <source>
        <dbReference type="EMBL" id="PIA30589.1"/>
    </source>
</evidence>
<dbReference type="AlphaFoldDB" id="A0A2G5CH53"/>